<evidence type="ECO:0000313" key="3">
    <source>
        <dbReference type="EMBL" id="RHA91303.1"/>
    </source>
</evidence>
<feature type="transmembrane region" description="Helical" evidence="1">
    <location>
        <begin position="432"/>
        <end position="453"/>
    </location>
</feature>
<feature type="transmembrane region" description="Helical" evidence="1">
    <location>
        <begin position="16"/>
        <end position="36"/>
    </location>
</feature>
<dbReference type="InterPro" id="IPR038731">
    <property type="entry name" value="RgtA/B/C-like"/>
</dbReference>
<feature type="transmembrane region" description="Helical" evidence="1">
    <location>
        <begin position="78"/>
        <end position="96"/>
    </location>
</feature>
<dbReference type="AlphaFoldDB" id="A0A413U253"/>
<name>A0A413U253_9FIRM</name>
<keyword evidence="1" id="KW-1133">Transmembrane helix</keyword>
<feature type="transmembrane region" description="Helical" evidence="1">
    <location>
        <begin position="489"/>
        <end position="512"/>
    </location>
</feature>
<keyword evidence="1" id="KW-0472">Membrane</keyword>
<feature type="transmembrane region" description="Helical" evidence="1">
    <location>
        <begin position="361"/>
        <end position="380"/>
    </location>
</feature>
<proteinExistence type="predicted"/>
<protein>
    <recommendedName>
        <fullName evidence="2">Glycosyltransferase RgtA/B/C/D-like domain-containing protein</fullName>
    </recommendedName>
</protein>
<feature type="transmembrane region" description="Helical" evidence="1">
    <location>
        <begin position="215"/>
        <end position="236"/>
    </location>
</feature>
<feature type="transmembrane region" description="Helical" evidence="1">
    <location>
        <begin position="459"/>
        <end position="477"/>
    </location>
</feature>
<feature type="transmembrane region" description="Helical" evidence="1">
    <location>
        <begin position="108"/>
        <end position="128"/>
    </location>
</feature>
<accession>A0A413U253</accession>
<comment type="caution">
    <text evidence="3">The sequence shown here is derived from an EMBL/GenBank/DDBJ whole genome shotgun (WGS) entry which is preliminary data.</text>
</comment>
<evidence type="ECO:0000259" key="2">
    <source>
        <dbReference type="Pfam" id="PF13231"/>
    </source>
</evidence>
<feature type="transmembrane region" description="Helical" evidence="1">
    <location>
        <begin position="298"/>
        <end position="317"/>
    </location>
</feature>
<organism evidence="3 4">
    <name type="scientific">Roseburia inulinivorans</name>
    <dbReference type="NCBI Taxonomy" id="360807"/>
    <lineage>
        <taxon>Bacteria</taxon>
        <taxon>Bacillati</taxon>
        <taxon>Bacillota</taxon>
        <taxon>Clostridia</taxon>
        <taxon>Lachnospirales</taxon>
        <taxon>Lachnospiraceae</taxon>
        <taxon>Roseburia</taxon>
    </lineage>
</organism>
<dbReference type="RefSeq" id="WP_118579572.1">
    <property type="nucleotide sequence ID" value="NZ_CABJFX010000002.1"/>
</dbReference>
<feature type="transmembrane region" description="Helical" evidence="1">
    <location>
        <begin position="171"/>
        <end position="203"/>
    </location>
</feature>
<dbReference type="Proteomes" id="UP000283492">
    <property type="component" value="Unassembled WGS sequence"/>
</dbReference>
<reference evidence="3 4" key="1">
    <citation type="submission" date="2018-08" db="EMBL/GenBank/DDBJ databases">
        <title>A genome reference for cultivated species of the human gut microbiota.</title>
        <authorList>
            <person name="Zou Y."/>
            <person name="Xue W."/>
            <person name="Luo G."/>
        </authorList>
    </citation>
    <scope>NUCLEOTIDE SEQUENCE [LARGE SCALE GENOMIC DNA]</scope>
    <source>
        <strain evidence="3 4">AM42-1AC</strain>
    </source>
</reference>
<gene>
    <name evidence="3" type="ORF">DW914_02805</name>
</gene>
<feature type="transmembrane region" description="Helical" evidence="1">
    <location>
        <begin position="329"/>
        <end position="349"/>
    </location>
</feature>
<feature type="domain" description="Glycosyltransferase RgtA/B/C/D-like" evidence="2">
    <location>
        <begin position="78"/>
        <end position="229"/>
    </location>
</feature>
<evidence type="ECO:0000256" key="1">
    <source>
        <dbReference type="SAM" id="Phobius"/>
    </source>
</evidence>
<dbReference type="Pfam" id="PF13231">
    <property type="entry name" value="PMT_2"/>
    <property type="match status" value="1"/>
</dbReference>
<dbReference type="EMBL" id="QSFX01000002">
    <property type="protein sequence ID" value="RHA91303.1"/>
    <property type="molecule type" value="Genomic_DNA"/>
</dbReference>
<keyword evidence="1" id="KW-0812">Transmembrane</keyword>
<feature type="transmembrane region" description="Helical" evidence="1">
    <location>
        <begin position="392"/>
        <end position="417"/>
    </location>
</feature>
<sequence length="666" mass="77752">MLICKNINKIYKKKEYQIIGIFTIAIVVLLYSYNYFANTFPYSDGWFVNYVELLKNGNVPYRDFFYYLPPLNLLIDSVFWELSFGYLLAFRAWYLLERILLYILVYRLLCRFFSPQKALLATCISTVLCTADDFDFFGDYNQNVAVLAVLITYFAVDFVQHEAVKNKKKSLFLAGIILGLMFLTKQTIFIACGIVFFLLLIYFCVLERDKNIGKYIFSTAIGAVIPILICIVILIYQGALLQCIDQLFTSSEGKGSLFDILVTHFVMTLKNKVAWIFAIMMCEICWLGNKRSIVKMKLFNKIILIGMNLLGAVYILYKTEFLRKIIKLISSHYWVLPTIVVLLMIFIVTVRSDIIEQNRKILLLVMMTVITGVCVLVMFSPRIYHAIYNMKIYYVIFGYFSNIIFYFLIMLFIYLIIQNVRKKKVIEKQNEIIMIAAGGLALNYATTMAAGLTTMASNSMRISLPLVLSIIFSLEFFDKKISECFKTMVLLICIIGIIACISQKSVTAYPWWGMKDKPKEEKIYTIDDIKYLKGFKFSKEDKEMYEEFTKLISDNTSEDDIIFGFPYIKIYNILCERYNTYFVPVFWYDVVGDKYVDILVDELNDNLPQIVIWYDIPGAIETHEAIYRNGKYLEQRKIVELFDEVLTTKYECLAEYNDMYLYKLQE</sequence>
<evidence type="ECO:0000313" key="4">
    <source>
        <dbReference type="Proteomes" id="UP000283492"/>
    </source>
</evidence>